<dbReference type="PROSITE" id="PS00697">
    <property type="entry name" value="DNA_LIGASE_A1"/>
    <property type="match status" value="1"/>
</dbReference>
<evidence type="ECO:0000256" key="1">
    <source>
        <dbReference type="SAM" id="Coils"/>
    </source>
</evidence>
<gene>
    <name evidence="2" type="ORF">HF209_22910</name>
</gene>
<keyword evidence="1" id="KW-0175">Coiled coil</keyword>
<evidence type="ECO:0000313" key="3">
    <source>
        <dbReference type="Proteomes" id="UP000534677"/>
    </source>
</evidence>
<keyword evidence="3" id="KW-1185">Reference proteome</keyword>
<dbReference type="InterPro" id="IPR016059">
    <property type="entry name" value="DNA_ligase_ATP-dep_CS"/>
</dbReference>
<proteinExistence type="predicted"/>
<dbReference type="RefSeq" id="WP_047338261.1">
    <property type="nucleotide sequence ID" value="NZ_JAAXCZ010000013.1"/>
</dbReference>
<feature type="coiled-coil region" evidence="1">
    <location>
        <begin position="28"/>
        <end position="62"/>
    </location>
</feature>
<dbReference type="EMBL" id="JAAXCZ010000013">
    <property type="protein sequence ID" value="MBC2383797.1"/>
    <property type="molecule type" value="Genomic_DNA"/>
</dbReference>
<sequence>MGRAKDHMMELENDRMRQWMMDAYGIDKDELDEDSEEWQEMAQEYQDKLDGERADEEAAAAEAYHDFQEYLRQHPYDQMYQEYQSQQLLIQKIVNDYENSFEGHTIQKMAFVHAVTLMEALIGDMIKALAIKHSHIMRKLSLCVEDSSSKKKFSIREILEQPGGVDGIVLEILSRLSFHNLDSVRRILEGVFPETMQGLDYSEVRPVIERRHDFVHRNGKNTKGEDVVMTSEILRKDMRIVHGFAFQVYDRIHDAMNPPAEKRNDDKF</sequence>
<accession>A0ABR6TCW0</accession>
<dbReference type="Proteomes" id="UP000534677">
    <property type="component" value="Unassembled WGS sequence"/>
</dbReference>
<comment type="caution">
    <text evidence="2">The sequence shown here is derived from an EMBL/GenBank/DDBJ whole genome shotgun (WGS) entry which is preliminary data.</text>
</comment>
<protein>
    <recommendedName>
        <fullName evidence="4">RiboL-PSP-HEPN domain-containing protein</fullName>
    </recommendedName>
</protein>
<organism evidence="2 3">
    <name type="scientific">Pseudomonas cremoris</name>
    <dbReference type="NCBI Taxonomy" id="2724178"/>
    <lineage>
        <taxon>Bacteria</taxon>
        <taxon>Pseudomonadati</taxon>
        <taxon>Pseudomonadota</taxon>
        <taxon>Gammaproteobacteria</taxon>
        <taxon>Pseudomonadales</taxon>
        <taxon>Pseudomonadaceae</taxon>
        <taxon>Pseudomonas</taxon>
    </lineage>
</organism>
<evidence type="ECO:0000313" key="2">
    <source>
        <dbReference type="EMBL" id="MBC2383797.1"/>
    </source>
</evidence>
<name>A0ABR6TCW0_9PSED</name>
<evidence type="ECO:0008006" key="4">
    <source>
        <dbReference type="Google" id="ProtNLM"/>
    </source>
</evidence>
<reference evidence="2 3" key="1">
    <citation type="submission" date="2020-04" db="EMBL/GenBank/DDBJ databases">
        <title>Pseudomonas crami sp. nov., a novel proteolytic bacterial species isolated from cream.</title>
        <authorList>
            <person name="Hofmann K."/>
            <person name="Woller A."/>
            <person name="Huptas C."/>
            <person name="Wenning M."/>
            <person name="Scherer S."/>
            <person name="Doll E.V."/>
        </authorList>
    </citation>
    <scope>NUCLEOTIDE SEQUENCE [LARGE SCALE GENOMIC DNA]</scope>
    <source>
        <strain evidence="2 3">WS 5096</strain>
    </source>
</reference>